<dbReference type="GeneID" id="94430673"/>
<dbReference type="SUPFAM" id="SSF56112">
    <property type="entry name" value="Protein kinase-like (PK-like)"/>
    <property type="match status" value="1"/>
</dbReference>
<dbReference type="InterPro" id="IPR008271">
    <property type="entry name" value="Ser/Thr_kinase_AS"/>
</dbReference>
<keyword evidence="2" id="KW-0808">Transferase</keyword>
<dbReference type="GO" id="GO:0004672">
    <property type="term" value="F:protein kinase activity"/>
    <property type="evidence" value="ECO:0007669"/>
    <property type="project" value="InterPro"/>
</dbReference>
<feature type="domain" description="Protein kinase" evidence="1">
    <location>
        <begin position="1"/>
        <end position="312"/>
    </location>
</feature>
<evidence type="ECO:0000259" key="1">
    <source>
        <dbReference type="PROSITE" id="PS50011"/>
    </source>
</evidence>
<dbReference type="InterPro" id="IPR011009">
    <property type="entry name" value="Kinase-like_dom_sf"/>
</dbReference>
<dbReference type="VEuPathDB" id="ToxoDB:CSUI_007316"/>
<organism evidence="2 3">
    <name type="scientific">Cystoisospora suis</name>
    <dbReference type="NCBI Taxonomy" id="483139"/>
    <lineage>
        <taxon>Eukaryota</taxon>
        <taxon>Sar</taxon>
        <taxon>Alveolata</taxon>
        <taxon>Apicomplexa</taxon>
        <taxon>Conoidasida</taxon>
        <taxon>Coccidia</taxon>
        <taxon>Eucoccidiorida</taxon>
        <taxon>Eimeriorina</taxon>
        <taxon>Sarcocystidae</taxon>
        <taxon>Cystoisospora</taxon>
    </lineage>
</organism>
<gene>
    <name evidence="2" type="ORF">CSUI_007316</name>
</gene>
<dbReference type="RefSeq" id="XP_067920562.1">
    <property type="nucleotide sequence ID" value="XM_068067462.1"/>
</dbReference>
<accession>A0A2C6KMU7</accession>
<dbReference type="Gene3D" id="1.10.510.10">
    <property type="entry name" value="Transferase(Phosphotransferase) domain 1"/>
    <property type="match status" value="1"/>
</dbReference>
<proteinExistence type="predicted"/>
<feature type="non-terminal residue" evidence="2">
    <location>
        <position position="481"/>
    </location>
</feature>
<dbReference type="PROSITE" id="PS00108">
    <property type="entry name" value="PROTEIN_KINASE_ST"/>
    <property type="match status" value="1"/>
</dbReference>
<protein>
    <submittedName>
        <fullName evidence="2">Protein kinase domain</fullName>
    </submittedName>
</protein>
<comment type="caution">
    <text evidence="2">The sequence shown here is derived from an EMBL/GenBank/DDBJ whole genome shotgun (WGS) entry which is preliminary data.</text>
</comment>
<dbReference type="GO" id="GO:0005524">
    <property type="term" value="F:ATP binding"/>
    <property type="evidence" value="ECO:0007669"/>
    <property type="project" value="InterPro"/>
</dbReference>
<dbReference type="Proteomes" id="UP000221165">
    <property type="component" value="Unassembled WGS sequence"/>
</dbReference>
<dbReference type="PROSITE" id="PS50011">
    <property type="entry name" value="PROTEIN_KINASE_DOM"/>
    <property type="match status" value="1"/>
</dbReference>
<evidence type="ECO:0000313" key="2">
    <source>
        <dbReference type="EMBL" id="PHJ18857.1"/>
    </source>
</evidence>
<dbReference type="OrthoDB" id="346907at2759"/>
<dbReference type="AlphaFoldDB" id="A0A2C6KMU7"/>
<evidence type="ECO:0000313" key="3">
    <source>
        <dbReference type="Proteomes" id="UP000221165"/>
    </source>
</evidence>
<sequence length="481" mass="54835">MIFSQLEHFFATFRPQMWASLKGATKEARASKYAEVGLAQYHWSLPLARVISKDAKGNSHWGLLVELFQGDLQPKGDKTGLALDGWDRQSSGNRNLRKIFTSRDSLLDLTSKSIKPFVLMHNLYRFGHFDIKPPNLLYKYYPAEKGRSARVEVAAGDFGMATLLFQETKIRGTLPFMAPEMEKPKDKTDPQKKLVLLASPAFDTYALGFTLSALWTSGTEYTERYSWVTQCIRPSMTTSGQSFTFQQFSSREGALVYDEKVRQHLTRCMKEGGKVDKLYHVNMPLLIRIKIQQMTDIHPQARVSLRHIRFFFKTFGVLDRLQREPSRSDGRDMERTQEKLSRLQQLQLVQFLLFYLRMKPLTAVKDNLSEYKLLNQTLLDLARGEPIHEAVSQTISPLPLSSFREIPVGGDREKTDAPVLSTLVAVKDEEISLVSKQVRGKITRDAKITEDQWNDLLDTVFGVSAQGFNVLVSRAAIERKG</sequence>
<keyword evidence="3" id="KW-1185">Reference proteome</keyword>
<reference evidence="2 3" key="1">
    <citation type="journal article" date="2017" name="Int. J. Parasitol.">
        <title>The genome of the protozoan parasite Cystoisospora suis and a reverse vaccinology approach to identify vaccine candidates.</title>
        <authorList>
            <person name="Palmieri N."/>
            <person name="Shrestha A."/>
            <person name="Ruttkowski B."/>
            <person name="Beck T."/>
            <person name="Vogl C."/>
            <person name="Tomley F."/>
            <person name="Blake D.P."/>
            <person name="Joachim A."/>
        </authorList>
    </citation>
    <scope>NUCLEOTIDE SEQUENCE [LARGE SCALE GENOMIC DNA]</scope>
    <source>
        <strain evidence="2 3">Wien I</strain>
    </source>
</reference>
<name>A0A2C6KMU7_9APIC</name>
<dbReference type="InterPro" id="IPR000719">
    <property type="entry name" value="Prot_kinase_dom"/>
</dbReference>
<keyword evidence="2" id="KW-0418">Kinase</keyword>
<dbReference type="EMBL" id="MIGC01003834">
    <property type="protein sequence ID" value="PHJ18857.1"/>
    <property type="molecule type" value="Genomic_DNA"/>
</dbReference>